<feature type="compositionally biased region" description="Polar residues" evidence="9">
    <location>
        <begin position="81"/>
        <end position="93"/>
    </location>
</feature>
<dbReference type="PANTHER" id="PTHR14132">
    <property type="entry name" value="SODIUM/POTASSIUM-TRANSPORTING ATPASE SUBUNIT GAMMA"/>
    <property type="match status" value="1"/>
</dbReference>
<dbReference type="Gene3D" id="1.20.5.780">
    <property type="entry name" value="Single helix bin"/>
    <property type="match status" value="1"/>
</dbReference>
<gene>
    <name evidence="10" type="ORF">PBY51_017859</name>
</gene>
<feature type="transmembrane region" description="Helical" evidence="8">
    <location>
        <begin position="188"/>
        <end position="211"/>
    </location>
</feature>
<organism evidence="10 11">
    <name type="scientific">Eleginops maclovinus</name>
    <name type="common">Patagonian blennie</name>
    <name type="synonym">Eleginus maclovinus</name>
    <dbReference type="NCBI Taxonomy" id="56733"/>
    <lineage>
        <taxon>Eukaryota</taxon>
        <taxon>Metazoa</taxon>
        <taxon>Chordata</taxon>
        <taxon>Craniata</taxon>
        <taxon>Vertebrata</taxon>
        <taxon>Euteleostomi</taxon>
        <taxon>Actinopterygii</taxon>
        <taxon>Neopterygii</taxon>
        <taxon>Teleostei</taxon>
        <taxon>Neoteleostei</taxon>
        <taxon>Acanthomorphata</taxon>
        <taxon>Eupercaria</taxon>
        <taxon>Perciformes</taxon>
        <taxon>Notothenioidei</taxon>
        <taxon>Eleginopidae</taxon>
        <taxon>Eleginops</taxon>
    </lineage>
</organism>
<comment type="subcellular location">
    <subcellularLocation>
        <location evidence="1">Membrane</location>
        <topology evidence="1">Single-pass membrane protein</topology>
    </subcellularLocation>
</comment>
<evidence type="ECO:0000256" key="8">
    <source>
        <dbReference type="RuleBase" id="RU364131"/>
    </source>
</evidence>
<feature type="region of interest" description="Disordered" evidence="9">
    <location>
        <begin position="81"/>
        <end position="160"/>
    </location>
</feature>
<dbReference type="PROSITE" id="PS01310">
    <property type="entry name" value="FXYD"/>
    <property type="match status" value="1"/>
</dbReference>
<keyword evidence="4 8" id="KW-0812">Transmembrane</keyword>
<dbReference type="AlphaFoldDB" id="A0AAN7XMJ4"/>
<evidence type="ECO:0000256" key="9">
    <source>
        <dbReference type="SAM" id="MobiDB-lite"/>
    </source>
</evidence>
<reference evidence="10 11" key="2">
    <citation type="journal article" date="2023" name="Mol. Biol. Evol.">
        <title>Genomics of Secondarily Temperate Adaptation in the Only Non-Antarctic Icefish.</title>
        <authorList>
            <person name="Rivera-Colon A.G."/>
            <person name="Rayamajhi N."/>
            <person name="Minhas B.F."/>
            <person name="Madrigal G."/>
            <person name="Bilyk K.T."/>
            <person name="Yoon V."/>
            <person name="Hune M."/>
            <person name="Gregory S."/>
            <person name="Cheng C.H.C."/>
            <person name="Catchen J.M."/>
        </authorList>
    </citation>
    <scope>NUCLEOTIDE SEQUENCE [LARGE SCALE GENOMIC DNA]</scope>
    <source>
        <strain evidence="10">JMC-PN-2008</strain>
    </source>
</reference>
<name>A0AAN7XMJ4_ELEMC</name>
<keyword evidence="7 8" id="KW-0472">Membrane</keyword>
<dbReference type="EMBL" id="JAUZQC010000012">
    <property type="protein sequence ID" value="KAK5862465.1"/>
    <property type="molecule type" value="Genomic_DNA"/>
</dbReference>
<evidence type="ECO:0000313" key="11">
    <source>
        <dbReference type="Proteomes" id="UP001346869"/>
    </source>
</evidence>
<evidence type="ECO:0000256" key="3">
    <source>
        <dbReference type="ARBA" id="ARBA00022448"/>
    </source>
</evidence>
<protein>
    <recommendedName>
        <fullName evidence="8">FXYD domain-containing ion transport regulator</fullName>
    </recommendedName>
</protein>
<dbReference type="CDD" id="cd20323">
    <property type="entry name" value="FXYD_FXYD5"/>
    <property type="match status" value="1"/>
</dbReference>
<comment type="similarity">
    <text evidence="2 8">Belongs to the FXYD family.</text>
</comment>
<keyword evidence="3 8" id="KW-0813">Transport</keyword>
<dbReference type="GO" id="GO:0017080">
    <property type="term" value="F:sodium channel regulator activity"/>
    <property type="evidence" value="ECO:0007669"/>
    <property type="project" value="TreeGrafter"/>
</dbReference>
<feature type="compositionally biased region" description="Polar residues" evidence="9">
    <location>
        <begin position="129"/>
        <end position="160"/>
    </location>
</feature>
<dbReference type="Proteomes" id="UP001346869">
    <property type="component" value="Unassembled WGS sequence"/>
</dbReference>
<dbReference type="GO" id="GO:0006811">
    <property type="term" value="P:monoatomic ion transport"/>
    <property type="evidence" value="ECO:0007669"/>
    <property type="project" value="UniProtKB-KW"/>
</dbReference>
<evidence type="ECO:0000256" key="6">
    <source>
        <dbReference type="ARBA" id="ARBA00023065"/>
    </source>
</evidence>
<dbReference type="GO" id="GO:0043269">
    <property type="term" value="P:regulation of monoatomic ion transport"/>
    <property type="evidence" value="ECO:0007669"/>
    <property type="project" value="InterPro"/>
</dbReference>
<dbReference type="Pfam" id="PF02038">
    <property type="entry name" value="ATP1G1_PLM_MAT8"/>
    <property type="match status" value="1"/>
</dbReference>
<dbReference type="PANTHER" id="PTHR14132:SF23">
    <property type="entry name" value="FXYD DOMAIN-CONTAINING ION TRANSPORT REGULATOR"/>
    <property type="match status" value="1"/>
</dbReference>
<evidence type="ECO:0000256" key="2">
    <source>
        <dbReference type="ARBA" id="ARBA00005948"/>
    </source>
</evidence>
<feature type="compositionally biased region" description="Low complexity" evidence="9">
    <location>
        <begin position="108"/>
        <end position="123"/>
    </location>
</feature>
<evidence type="ECO:0000256" key="1">
    <source>
        <dbReference type="ARBA" id="ARBA00004167"/>
    </source>
</evidence>
<reference evidence="10 11" key="1">
    <citation type="journal article" date="2023" name="Genes (Basel)">
        <title>Chromosome-Level Genome Assembly and Circadian Gene Repertoire of the Patagonia Blennie Eleginops maclovinus-The Closest Ancestral Proxy of Antarctic Cryonotothenioids.</title>
        <authorList>
            <person name="Cheng C.C."/>
            <person name="Rivera-Colon A.G."/>
            <person name="Minhas B.F."/>
            <person name="Wilson L."/>
            <person name="Rayamajhi N."/>
            <person name="Vargas-Chacoff L."/>
            <person name="Catchen J.M."/>
        </authorList>
    </citation>
    <scope>NUCLEOTIDE SEQUENCE [LARGE SCALE GENOMIC DNA]</scope>
    <source>
        <strain evidence="10">JMC-PN-2008</strain>
    </source>
</reference>
<evidence type="ECO:0000256" key="4">
    <source>
        <dbReference type="ARBA" id="ARBA00022692"/>
    </source>
</evidence>
<dbReference type="GO" id="GO:0016020">
    <property type="term" value="C:membrane"/>
    <property type="evidence" value="ECO:0007669"/>
    <property type="project" value="UniProtKB-SubCell"/>
</dbReference>
<evidence type="ECO:0000256" key="7">
    <source>
        <dbReference type="ARBA" id="ARBA00023136"/>
    </source>
</evidence>
<keyword evidence="5 8" id="KW-1133">Transmembrane helix</keyword>
<keyword evidence="11" id="KW-1185">Reference proteome</keyword>
<dbReference type="InterPro" id="IPR000272">
    <property type="entry name" value="Ion-transport_regulator_FXYD"/>
</dbReference>
<evidence type="ECO:0000313" key="10">
    <source>
        <dbReference type="EMBL" id="KAK5862465.1"/>
    </source>
</evidence>
<sequence length="229" mass="25474">MGVVGQLLAHQPFRSDIQRKAAWMMGPRMNLWTRGAHRMDTRVYFSSLTFILFVMLQVSTAQIPTTADQMQSVSNNMAKATTMPTAHTPTGSGVKSRFTREADTSPETPTNNRTTSQQNSTTSKPVNVKTITEIKTTLAPNKGTTKQQTKPPVTSSPSITEKTRINSDFAWDQKLDEKFTYDYESLRYAGLIIAAVLFVVGIMVIGCGRICRLPKCKKRSSKSYRVVQG</sequence>
<proteinExistence type="inferred from homology"/>
<dbReference type="InterPro" id="IPR047297">
    <property type="entry name" value="FXYD_motif"/>
</dbReference>
<comment type="caution">
    <text evidence="10">The sequence shown here is derived from an EMBL/GenBank/DDBJ whole genome shotgun (WGS) entry which is preliminary data.</text>
</comment>
<accession>A0AAN7XMJ4</accession>
<keyword evidence="6 8" id="KW-0406">Ion transport</keyword>
<evidence type="ECO:0000256" key="5">
    <source>
        <dbReference type="ARBA" id="ARBA00022989"/>
    </source>
</evidence>